<proteinExistence type="inferred from homology"/>
<feature type="region of interest" description="Disordered" evidence="7">
    <location>
        <begin position="228"/>
        <end position="271"/>
    </location>
</feature>
<dbReference type="GO" id="GO:0006270">
    <property type="term" value="P:DNA replication initiation"/>
    <property type="evidence" value="ECO:0007669"/>
    <property type="project" value="TreeGrafter"/>
</dbReference>
<dbReference type="Pfam" id="PF14629">
    <property type="entry name" value="ORC4_C"/>
    <property type="match status" value="1"/>
</dbReference>
<evidence type="ECO:0000256" key="6">
    <source>
        <dbReference type="ARBA" id="ARBA00023242"/>
    </source>
</evidence>
<evidence type="ECO:0000313" key="10">
    <source>
        <dbReference type="Proteomes" id="UP000245768"/>
    </source>
</evidence>
<dbReference type="EMBL" id="KZ819639">
    <property type="protein sequence ID" value="PWN87707.1"/>
    <property type="molecule type" value="Genomic_DNA"/>
</dbReference>
<comment type="subcellular location">
    <subcellularLocation>
        <location evidence="1">Nucleus</location>
    </subcellularLocation>
</comment>
<evidence type="ECO:0000256" key="7">
    <source>
        <dbReference type="SAM" id="MobiDB-lite"/>
    </source>
</evidence>
<evidence type="ECO:0000256" key="4">
    <source>
        <dbReference type="ARBA" id="ARBA00022705"/>
    </source>
</evidence>
<dbReference type="PANTHER" id="PTHR12087">
    <property type="entry name" value="ORIGIN RECOGNITION COMPLEX SUBUNIT 4"/>
    <property type="match status" value="1"/>
</dbReference>
<dbReference type="AlphaFoldDB" id="A0A316YE70"/>
<reference evidence="9" key="1">
    <citation type="journal article" date="2018" name="Mol. Biol. Evol.">
        <title>Broad Genomic Sampling Reveals a Smut Pathogenic Ancestry of the Fungal Clade Ustilaginomycotina.</title>
        <authorList>
            <person name="Kijpornyongpan T."/>
            <person name="Mondo S.J."/>
            <person name="Barry K."/>
            <person name="Sandor L."/>
            <person name="Lee J."/>
            <person name="Lipzen A."/>
            <person name="Pangilinan J."/>
            <person name="LaButti K."/>
            <person name="Hainaut M."/>
            <person name="Henrissat B."/>
            <person name="Grigoriev I.V."/>
            <person name="Spatafora J.W."/>
            <person name="Aime M.C."/>
        </authorList>
    </citation>
    <scope>NUCLEOTIDE SEQUENCE [LARGE SCALE GENOMIC DNA]</scope>
    <source>
        <strain evidence="9">MCA 4198</strain>
    </source>
</reference>
<feature type="compositionally biased region" description="Acidic residues" evidence="7">
    <location>
        <begin position="248"/>
        <end position="270"/>
    </location>
</feature>
<dbReference type="GeneID" id="37046413"/>
<sequence>MGLKAAGALRPLGTCSSPPAILRIVRPAIAPVREKMSKSVALSSFVSSIVQYSGLADMPPKRGRRSSPVAGRSTPTKRPRPELANSEAAQDVSALSVLAPSTLGMYLPRAKREVLRVLAGGLPPTAHRDGRECIGLKEQFASVRSALDGTVNAGEGNSVLLVGARGSGKSLVLESALRGLDAKKEPHVVRLDAALQYTDRLSMRELARQLIRLGALRLPKTQEEEAALGLVKDDDEEAAENAQREAEEGPEDEEPGRGDEGEDGKEDEEKEAMAGAVLSSLANTTSTILSLLSNGANDAGTDARPLVIVLSSFELYTTRPRQALLYVLLDAVQAGSYAPGLAVVGSTSRLGVTDLLEKRVRSRFSGRVVNFMPRMDLAAKAVEQALRAGTLEDAGEEAKKFNEAWTKEVDSVKDAELDDWEGLDELVELTSIRDVYNSALPKIAKLSPSSLSLVSLLSTSFDPPPAPDRIVLRSLTSLEFALLVSARHLQIKGRETTFNFEMLLWQLKSFVARLDRDRQGLLASATPGQAAAAASPEGLQTRRKNWATTGGVSSGFADRTRAMMAFRNLISLELFLPEHTISSSGRTTAKRAPLPRSEFVYVRLAIFPTDIVNSVNDDVERRDTLGTSLVQWARSAG</sequence>
<feature type="domain" description="AAA+ ATPase" evidence="8">
    <location>
        <begin position="155"/>
        <end position="374"/>
    </location>
</feature>
<evidence type="ECO:0000256" key="2">
    <source>
        <dbReference type="ARBA" id="ARBA00005334"/>
    </source>
</evidence>
<dbReference type="PANTHER" id="PTHR12087:SF0">
    <property type="entry name" value="ORIGIN RECOGNITION COMPLEX SUBUNIT 4"/>
    <property type="match status" value="1"/>
</dbReference>
<gene>
    <name evidence="9" type="ORF">FA10DRAFT_296394</name>
</gene>
<keyword evidence="4" id="KW-0235">DNA replication</keyword>
<dbReference type="GO" id="GO:0003688">
    <property type="term" value="F:DNA replication origin binding"/>
    <property type="evidence" value="ECO:0007669"/>
    <property type="project" value="TreeGrafter"/>
</dbReference>
<evidence type="ECO:0000256" key="1">
    <source>
        <dbReference type="ARBA" id="ARBA00004123"/>
    </source>
</evidence>
<dbReference type="Gene3D" id="3.40.50.300">
    <property type="entry name" value="P-loop containing nucleotide triphosphate hydrolases"/>
    <property type="match status" value="1"/>
</dbReference>
<comment type="similarity">
    <text evidence="2">Belongs to the ORC4 family.</text>
</comment>
<dbReference type="OrthoDB" id="343623at2759"/>
<dbReference type="STRING" id="215250.A0A316YE70"/>
<dbReference type="SMART" id="SM00382">
    <property type="entry name" value="AAA"/>
    <property type="match status" value="1"/>
</dbReference>
<evidence type="ECO:0000256" key="3">
    <source>
        <dbReference type="ARBA" id="ARBA00019083"/>
    </source>
</evidence>
<evidence type="ECO:0000313" key="9">
    <source>
        <dbReference type="EMBL" id="PWN87707.1"/>
    </source>
</evidence>
<dbReference type="InterPro" id="IPR003593">
    <property type="entry name" value="AAA+_ATPase"/>
</dbReference>
<evidence type="ECO:0000259" key="8">
    <source>
        <dbReference type="SMART" id="SM00382"/>
    </source>
</evidence>
<feature type="region of interest" description="Disordered" evidence="7">
    <location>
        <begin position="56"/>
        <end position="86"/>
    </location>
</feature>
<organism evidence="9 10">
    <name type="scientific">Acaromyces ingoldii</name>
    <dbReference type="NCBI Taxonomy" id="215250"/>
    <lineage>
        <taxon>Eukaryota</taxon>
        <taxon>Fungi</taxon>
        <taxon>Dikarya</taxon>
        <taxon>Basidiomycota</taxon>
        <taxon>Ustilaginomycotina</taxon>
        <taxon>Exobasidiomycetes</taxon>
        <taxon>Exobasidiales</taxon>
        <taxon>Cryptobasidiaceae</taxon>
        <taxon>Acaromyces</taxon>
    </lineage>
</organism>
<dbReference type="Pfam" id="PF13191">
    <property type="entry name" value="AAA_16"/>
    <property type="match status" value="1"/>
</dbReference>
<accession>A0A316YE70</accession>
<evidence type="ECO:0000256" key="5">
    <source>
        <dbReference type="ARBA" id="ARBA00023125"/>
    </source>
</evidence>
<keyword evidence="5" id="KW-0238">DNA-binding</keyword>
<keyword evidence="6" id="KW-0539">Nucleus</keyword>
<keyword evidence="10" id="KW-1185">Reference proteome</keyword>
<dbReference type="GO" id="GO:0005664">
    <property type="term" value="C:nuclear origin of replication recognition complex"/>
    <property type="evidence" value="ECO:0007669"/>
    <property type="project" value="TreeGrafter"/>
</dbReference>
<name>A0A316YE70_9BASI</name>
<dbReference type="InterPro" id="IPR032705">
    <property type="entry name" value="ORC4_C"/>
</dbReference>
<dbReference type="RefSeq" id="XP_025374905.1">
    <property type="nucleotide sequence ID" value="XM_025524497.1"/>
</dbReference>
<dbReference type="Proteomes" id="UP000245768">
    <property type="component" value="Unassembled WGS sequence"/>
</dbReference>
<dbReference type="InterPro" id="IPR016527">
    <property type="entry name" value="ORC4"/>
</dbReference>
<dbReference type="InterPro" id="IPR027417">
    <property type="entry name" value="P-loop_NTPase"/>
</dbReference>
<protein>
    <recommendedName>
        <fullName evidence="3">Origin recognition complex subunit 4</fullName>
    </recommendedName>
</protein>
<dbReference type="SUPFAM" id="SSF52540">
    <property type="entry name" value="P-loop containing nucleoside triphosphate hydrolases"/>
    <property type="match status" value="1"/>
</dbReference>
<dbReference type="InterPro" id="IPR041664">
    <property type="entry name" value="AAA_16"/>
</dbReference>
<dbReference type="InParanoid" id="A0A316YE70"/>